<dbReference type="OrthoDB" id="9812729at2"/>
<dbReference type="RefSeq" id="WP_093838827.1">
    <property type="nucleotide sequence ID" value="NZ_FOLM01000005.1"/>
</dbReference>
<keyword evidence="4" id="KW-1185">Reference proteome</keyword>
<feature type="compositionally biased region" description="Low complexity" evidence="1">
    <location>
        <begin position="33"/>
        <end position="60"/>
    </location>
</feature>
<dbReference type="Pfam" id="PF01882">
    <property type="entry name" value="DUF58"/>
    <property type="match status" value="1"/>
</dbReference>
<feature type="compositionally biased region" description="Pro residues" evidence="1">
    <location>
        <begin position="20"/>
        <end position="32"/>
    </location>
</feature>
<evidence type="ECO:0000256" key="1">
    <source>
        <dbReference type="SAM" id="MobiDB-lite"/>
    </source>
</evidence>
<dbReference type="AlphaFoldDB" id="A0A1I1LJT3"/>
<evidence type="ECO:0000313" key="4">
    <source>
        <dbReference type="Proteomes" id="UP000199207"/>
    </source>
</evidence>
<reference evidence="3 4" key="1">
    <citation type="submission" date="2016-10" db="EMBL/GenBank/DDBJ databases">
        <authorList>
            <person name="de Groot N.N."/>
        </authorList>
    </citation>
    <scope>NUCLEOTIDE SEQUENCE [LARGE SCALE GENOMIC DNA]</scope>
    <source>
        <strain evidence="3 4">CGMCC 4.5739</strain>
    </source>
</reference>
<proteinExistence type="predicted"/>
<dbReference type="PANTHER" id="PTHR34351:SF1">
    <property type="entry name" value="SLR1927 PROTEIN"/>
    <property type="match status" value="1"/>
</dbReference>
<feature type="domain" description="DUF58" evidence="2">
    <location>
        <begin position="270"/>
        <end position="342"/>
    </location>
</feature>
<dbReference type="InterPro" id="IPR002881">
    <property type="entry name" value="DUF58"/>
</dbReference>
<dbReference type="STRING" id="910347.SAMN05421773_105266"/>
<accession>A0A1I1LJT3</accession>
<evidence type="ECO:0000313" key="3">
    <source>
        <dbReference type="EMBL" id="SFC73291.1"/>
    </source>
</evidence>
<gene>
    <name evidence="3" type="ORF">SAMN05421773_105266</name>
</gene>
<dbReference type="EMBL" id="FOLM01000005">
    <property type="protein sequence ID" value="SFC73291.1"/>
    <property type="molecule type" value="Genomic_DNA"/>
</dbReference>
<organism evidence="3 4">
    <name type="scientific">Streptomyces aidingensis</name>
    <dbReference type="NCBI Taxonomy" id="910347"/>
    <lineage>
        <taxon>Bacteria</taxon>
        <taxon>Bacillati</taxon>
        <taxon>Actinomycetota</taxon>
        <taxon>Actinomycetes</taxon>
        <taxon>Kitasatosporales</taxon>
        <taxon>Streptomycetaceae</taxon>
        <taxon>Streptomyces</taxon>
    </lineage>
</organism>
<dbReference type="Proteomes" id="UP000199207">
    <property type="component" value="Unassembled WGS sequence"/>
</dbReference>
<name>A0A1I1LJT3_9ACTN</name>
<evidence type="ECO:0000259" key="2">
    <source>
        <dbReference type="Pfam" id="PF01882"/>
    </source>
</evidence>
<dbReference type="PANTHER" id="PTHR34351">
    <property type="entry name" value="SLR1927 PROTEIN-RELATED"/>
    <property type="match status" value="1"/>
</dbReference>
<protein>
    <submittedName>
        <fullName evidence="3">Uncharacterized conserved protein, DUF58 family, contains vWF domain</fullName>
    </submittedName>
</protein>
<feature type="region of interest" description="Disordered" evidence="1">
    <location>
        <begin position="1"/>
        <end position="72"/>
    </location>
</feature>
<sequence>MSHGSPASPGRGARSGTAVPPVPQAPLVPPAAAPGTVPGTVPGTAAGAPGPAAGTGPRPGRGSEDRGPLRAAFGGLTTRGRSFLAAGGAAALCAYLLGQPDLLRVGVLLAALPVACVLALYYTRSRVSSARRMYPSRVPAGSESRVELRIENIARVPTGVLLLQDRVPYVLGPRPRFVLDRIEPGGRRDVAYRVRSELRGRYPLGPLQLRLTDPFGMVELSRSFSAFDVLTVLPRTEQLPSVRFGGDAGGTGETGRRAQSLAGDEDVIPRDYRHGDGLRRVHWRSTAHRGQLMVRREEQPQRDRCTVLLDTRRVAYQGAGPGSAFERAVSGAASVVAHLLARDYAVRLVTDTGAVLPGPQVAGVSGAEAGALILDELAVLDHSPGRGFEELATGPGPLEEAGLLIAFLGSVNREAAPQLAPLRRRATHAVALVAAGQMEPEVEAHQLRRLTESGWLALHHHPGIPLGQLWQDAARLSFGPAGG</sequence>